<accession>A0ABU5QUZ2</accession>
<dbReference type="SUPFAM" id="SSF56672">
    <property type="entry name" value="DNA/RNA polymerases"/>
    <property type="match status" value="1"/>
</dbReference>
<evidence type="ECO:0000313" key="6">
    <source>
        <dbReference type="EMBL" id="MEA5260479.1"/>
    </source>
</evidence>
<dbReference type="Gene3D" id="1.10.150.20">
    <property type="entry name" value="5' to 3' exonuclease, C-terminal subdomain"/>
    <property type="match status" value="1"/>
</dbReference>
<keyword evidence="4" id="KW-0479">Metal-binding</keyword>
<dbReference type="RefSeq" id="WP_323253043.1">
    <property type="nucleotide sequence ID" value="NZ_JAYFUL010000056.1"/>
</dbReference>
<sequence>MPETNIRKIIHIDMDAFYASVEQRDNPALRGKPVAVGGSRERGVVAAASYEARKFGVRSAMSSMMAARKCPNLIFVKPRFESYKTVSKQIREIFAEYTHLIEPLSLDEAYLDVTENLKGMESATEIAIEIRAKIKEKTQLTASAGVSYNKFLAKLASDYKKPDGLFIIKPKHGEKFVEQLEVYCFHGIGKVTADKMNKMNIFTGLDLRQYDEAFLTKHFGKAGKYYYNIARAIDNRPVNPERIRKSVGSENTFWRDLETNVELEAGLKPIIDDVWKYCDRTHVYGRTVNLKVKFNDFQIITRSRTTLSPIFDSAFFEKIAFELLEQLYPVPKGVRLLGISLSNLASADEMVGKQLTLEF</sequence>
<dbReference type="EMBL" id="JAYFUL010000056">
    <property type="protein sequence ID" value="MEA5260479.1"/>
    <property type="molecule type" value="Genomic_DNA"/>
</dbReference>
<evidence type="ECO:0000256" key="3">
    <source>
        <dbReference type="ARBA" id="ARBA00022932"/>
    </source>
</evidence>
<dbReference type="InterPro" id="IPR050116">
    <property type="entry name" value="DNA_polymerase-Y"/>
</dbReference>
<name>A0ABU5QUZ2_9BACT</name>
<feature type="active site" evidence="4">
    <location>
        <position position="108"/>
    </location>
</feature>
<dbReference type="Pfam" id="PF00817">
    <property type="entry name" value="IMS"/>
    <property type="match status" value="1"/>
</dbReference>
<dbReference type="Gene3D" id="3.30.70.270">
    <property type="match status" value="1"/>
</dbReference>
<dbReference type="PANTHER" id="PTHR11076:SF33">
    <property type="entry name" value="DNA POLYMERASE KAPPA"/>
    <property type="match status" value="1"/>
</dbReference>
<dbReference type="SUPFAM" id="SSF100879">
    <property type="entry name" value="Lesion bypass DNA polymerase (Y-family), little finger domain"/>
    <property type="match status" value="1"/>
</dbReference>
<keyword evidence="4 6" id="KW-0548">Nucleotidyltransferase</keyword>
<feature type="binding site" evidence="4">
    <location>
        <position position="13"/>
    </location>
    <ligand>
        <name>Mg(2+)</name>
        <dbReference type="ChEBI" id="CHEBI:18420"/>
    </ligand>
</feature>
<dbReference type="Gene3D" id="3.40.1170.60">
    <property type="match status" value="1"/>
</dbReference>
<dbReference type="GO" id="GO:0003887">
    <property type="term" value="F:DNA-directed DNA polymerase activity"/>
    <property type="evidence" value="ECO:0007669"/>
    <property type="project" value="UniProtKB-EC"/>
</dbReference>
<feature type="site" description="Substrate discrimination" evidence="4">
    <location>
        <position position="18"/>
    </location>
</feature>
<keyword evidence="4" id="KW-0235">DNA replication</keyword>
<keyword evidence="3 4" id="KW-0239">DNA-directed DNA polymerase</keyword>
<keyword evidence="4" id="KW-0227">DNA damage</keyword>
<comment type="catalytic activity">
    <reaction evidence="4">
        <text>DNA(n) + a 2'-deoxyribonucleoside 5'-triphosphate = DNA(n+1) + diphosphate</text>
        <dbReference type="Rhea" id="RHEA:22508"/>
        <dbReference type="Rhea" id="RHEA-COMP:17339"/>
        <dbReference type="Rhea" id="RHEA-COMP:17340"/>
        <dbReference type="ChEBI" id="CHEBI:33019"/>
        <dbReference type="ChEBI" id="CHEBI:61560"/>
        <dbReference type="ChEBI" id="CHEBI:173112"/>
        <dbReference type="EC" id="2.7.7.7"/>
    </reaction>
</comment>
<keyword evidence="4" id="KW-0460">Magnesium</keyword>
<organism evidence="6 7">
    <name type="scientific">Arcicella aquatica</name>
    <dbReference type="NCBI Taxonomy" id="217141"/>
    <lineage>
        <taxon>Bacteria</taxon>
        <taxon>Pseudomonadati</taxon>
        <taxon>Bacteroidota</taxon>
        <taxon>Cytophagia</taxon>
        <taxon>Cytophagales</taxon>
        <taxon>Flectobacillaceae</taxon>
        <taxon>Arcicella</taxon>
    </lineage>
</organism>
<dbReference type="HAMAP" id="MF_01113">
    <property type="entry name" value="DNApol_IV"/>
    <property type="match status" value="1"/>
</dbReference>
<dbReference type="Gene3D" id="3.30.1490.100">
    <property type="entry name" value="DNA polymerase, Y-family, little finger domain"/>
    <property type="match status" value="1"/>
</dbReference>
<comment type="subcellular location">
    <subcellularLocation>
        <location evidence="4">Cytoplasm</location>
    </subcellularLocation>
</comment>
<comment type="caution">
    <text evidence="6">The sequence shown here is derived from an EMBL/GenBank/DDBJ whole genome shotgun (WGS) entry which is preliminary data.</text>
</comment>
<dbReference type="InterPro" id="IPR022880">
    <property type="entry name" value="DNApol_IV"/>
</dbReference>
<dbReference type="Proteomes" id="UP001304671">
    <property type="component" value="Unassembled WGS sequence"/>
</dbReference>
<reference evidence="6 7" key="1">
    <citation type="submission" date="2023-12" db="EMBL/GenBank/DDBJ databases">
        <title>Novel species of the genus Arcicella isolated from rivers.</title>
        <authorList>
            <person name="Lu H."/>
        </authorList>
    </citation>
    <scope>NUCLEOTIDE SEQUENCE [LARGE SCALE GENOMIC DNA]</scope>
    <source>
        <strain evidence="6 7">LMG 21963</strain>
    </source>
</reference>
<keyword evidence="4" id="KW-0234">DNA repair</keyword>
<evidence type="ECO:0000313" key="7">
    <source>
        <dbReference type="Proteomes" id="UP001304671"/>
    </source>
</evidence>
<protein>
    <recommendedName>
        <fullName evidence="4">DNA polymerase IV</fullName>
        <shortName evidence="4">Pol IV</shortName>
        <ecNumber evidence="4">2.7.7.7</ecNumber>
    </recommendedName>
</protein>
<dbReference type="EC" id="2.7.7.7" evidence="4"/>
<feature type="domain" description="UmuC" evidence="5">
    <location>
        <begin position="9"/>
        <end position="189"/>
    </location>
</feature>
<evidence type="ECO:0000256" key="1">
    <source>
        <dbReference type="ARBA" id="ARBA00010945"/>
    </source>
</evidence>
<dbReference type="InterPro" id="IPR043502">
    <property type="entry name" value="DNA/RNA_pol_sf"/>
</dbReference>
<dbReference type="NCBIfam" id="NF002677">
    <property type="entry name" value="PRK02406.1"/>
    <property type="match status" value="1"/>
</dbReference>
<proteinExistence type="inferred from homology"/>
<comment type="similarity">
    <text evidence="1 4">Belongs to the DNA polymerase type-Y family.</text>
</comment>
<dbReference type="Pfam" id="PF11799">
    <property type="entry name" value="IMS_C"/>
    <property type="match status" value="1"/>
</dbReference>
<gene>
    <name evidence="4 6" type="primary">dinB</name>
    <name evidence="6" type="ORF">VB264_21965</name>
</gene>
<evidence type="ECO:0000259" key="5">
    <source>
        <dbReference type="PROSITE" id="PS50173"/>
    </source>
</evidence>
<keyword evidence="7" id="KW-1185">Reference proteome</keyword>
<dbReference type="PANTHER" id="PTHR11076">
    <property type="entry name" value="DNA REPAIR POLYMERASE UMUC / TRANSFERASE FAMILY MEMBER"/>
    <property type="match status" value="1"/>
</dbReference>
<keyword evidence="4" id="KW-0238">DNA-binding</keyword>
<dbReference type="InterPro" id="IPR017961">
    <property type="entry name" value="DNA_pol_Y-fam_little_finger"/>
</dbReference>
<dbReference type="PROSITE" id="PS50173">
    <property type="entry name" value="UMUC"/>
    <property type="match status" value="1"/>
</dbReference>
<comment type="function">
    <text evidence="4">Poorly processive, error-prone DNA polymerase involved in untargeted mutagenesis. Copies undamaged DNA at stalled replication forks, which arise in vivo from mismatched or misaligned primer ends. These misaligned primers can be extended by PolIV. Exhibits no 3'-5' exonuclease (proofreading) activity. May be involved in translesional synthesis, in conjunction with the beta clamp from PolIII.</text>
</comment>
<keyword evidence="4 6" id="KW-0808">Transferase</keyword>
<keyword evidence="4" id="KW-0963">Cytoplasm</keyword>
<dbReference type="CDD" id="cd03586">
    <property type="entry name" value="PolY_Pol_IV_kappa"/>
    <property type="match status" value="1"/>
</dbReference>
<dbReference type="InterPro" id="IPR036775">
    <property type="entry name" value="DNA_pol_Y-fam_lit_finger_sf"/>
</dbReference>
<evidence type="ECO:0000256" key="4">
    <source>
        <dbReference type="HAMAP-Rule" id="MF_01113"/>
    </source>
</evidence>
<comment type="cofactor">
    <cofactor evidence="4">
        <name>Mg(2+)</name>
        <dbReference type="ChEBI" id="CHEBI:18420"/>
    </cofactor>
    <text evidence="4">Binds 2 magnesium ions per subunit.</text>
</comment>
<dbReference type="InterPro" id="IPR043128">
    <property type="entry name" value="Rev_trsase/Diguanyl_cyclase"/>
</dbReference>
<dbReference type="InterPro" id="IPR001126">
    <property type="entry name" value="UmuC"/>
</dbReference>
<comment type="subunit">
    <text evidence="4">Monomer.</text>
</comment>
<evidence type="ECO:0000256" key="2">
    <source>
        <dbReference type="ARBA" id="ARBA00022457"/>
    </source>
</evidence>
<keyword evidence="2 4" id="KW-0515">Mutator protein</keyword>
<feature type="binding site" evidence="4">
    <location>
        <position position="107"/>
    </location>
    <ligand>
        <name>Mg(2+)</name>
        <dbReference type="ChEBI" id="CHEBI:18420"/>
    </ligand>
</feature>